<proteinExistence type="predicted"/>
<feature type="domain" description="Transposase TnpC homeodomain" evidence="2">
    <location>
        <begin position="21"/>
        <end position="98"/>
    </location>
</feature>
<dbReference type="InterPro" id="IPR004291">
    <property type="entry name" value="Transposase_IS66_central"/>
</dbReference>
<dbReference type="Pfam" id="PF03050">
    <property type="entry name" value="DDE_Tnp_IS66"/>
    <property type="match status" value="1"/>
</dbReference>
<dbReference type="Proteomes" id="UP000179243">
    <property type="component" value="Unassembled WGS sequence"/>
</dbReference>
<organism evidence="3 4">
    <name type="scientific">Candidatus Raymondbacteria bacterium RIFOXYD12_FULL_49_13</name>
    <dbReference type="NCBI Taxonomy" id="1817890"/>
    <lineage>
        <taxon>Bacteria</taxon>
        <taxon>Raymondiibacteriota</taxon>
    </lineage>
</organism>
<dbReference type="PANTHER" id="PTHR33678:SF1">
    <property type="entry name" value="BLL1576 PROTEIN"/>
    <property type="match status" value="1"/>
</dbReference>
<comment type="caution">
    <text evidence="3">The sequence shown here is derived from an EMBL/GenBank/DDBJ whole genome shotgun (WGS) entry which is preliminary data.</text>
</comment>
<evidence type="ECO:0000313" key="4">
    <source>
        <dbReference type="Proteomes" id="UP000179243"/>
    </source>
</evidence>
<feature type="domain" description="Transposase IS66 central" evidence="1">
    <location>
        <begin position="158"/>
        <end position="439"/>
    </location>
</feature>
<dbReference type="InterPro" id="IPR024463">
    <property type="entry name" value="Transposase_TnpC_homeodom"/>
</dbReference>
<evidence type="ECO:0000259" key="2">
    <source>
        <dbReference type="Pfam" id="PF13007"/>
    </source>
</evidence>
<reference evidence="3 4" key="1">
    <citation type="journal article" date="2016" name="Nat. Commun.">
        <title>Thousands of microbial genomes shed light on interconnected biogeochemical processes in an aquifer system.</title>
        <authorList>
            <person name="Anantharaman K."/>
            <person name="Brown C.T."/>
            <person name="Hug L.A."/>
            <person name="Sharon I."/>
            <person name="Castelle C.J."/>
            <person name="Probst A.J."/>
            <person name="Thomas B.C."/>
            <person name="Singh A."/>
            <person name="Wilkins M.J."/>
            <person name="Karaoz U."/>
            <person name="Brodie E.L."/>
            <person name="Williams K.H."/>
            <person name="Hubbard S.S."/>
            <person name="Banfield J.F."/>
        </authorList>
    </citation>
    <scope>NUCLEOTIDE SEQUENCE [LARGE SCALE GENOMIC DNA]</scope>
</reference>
<dbReference type="AlphaFoldDB" id="A0A1F7FBB1"/>
<dbReference type="InterPro" id="IPR052344">
    <property type="entry name" value="Transposase-related"/>
</dbReference>
<accession>A0A1F7FBB1</accession>
<name>A0A1F7FBB1_UNCRA</name>
<sequence>MAPSDLDNLSREELVTTVLKLDHELSWLKRQMFGQKTERFIPRDNGQMGLPFGGMPELAVPSEVAGTPVSYVRKPDAAPAPAGHGRGQMPTHLPIVDVVIEPEDKPANTKSIGDDISWQFEYKPGSLFIRRIIRPRYPRESGDGIAIAQLPPMPVEKGNMGASLIAHLITQKFEYHIPLDRQRKMLMEVSGVEFAESTLCDAVRHGTEWLVPVYQLHRLNMFKTNYLQGDETPIPVLVKDKRGKTHKGYFWVYYDPVRKLLLFEYQPSRGHEGPLKTLALFIGILQVDGYEGYNAVFRRPGMKHAACMAHVRRSFEKVKDADSARAGFALDQIGEWFALEREAAQQQLTPVQRLEMRKEKIVPAMETFHQWLKNEAGKVLPQDLIGKALKYALNQWPWFKPFQEDGRVELSNNFIENSIRPVAIGCKNYMFMGSHEAAARAAVAYSLIGTAKLHGKNIPDYFTAMLTDIPALTTKQLEPYLPNTWTPKTE</sequence>
<dbReference type="Pfam" id="PF13007">
    <property type="entry name" value="LZ_Tnp_IS66"/>
    <property type="match status" value="1"/>
</dbReference>
<dbReference type="PANTHER" id="PTHR33678">
    <property type="entry name" value="BLL1576 PROTEIN"/>
    <property type="match status" value="1"/>
</dbReference>
<gene>
    <name evidence="3" type="ORF">A2519_19790</name>
</gene>
<dbReference type="EMBL" id="MFYX01000079">
    <property type="protein sequence ID" value="OGK03913.1"/>
    <property type="molecule type" value="Genomic_DNA"/>
</dbReference>
<evidence type="ECO:0000313" key="3">
    <source>
        <dbReference type="EMBL" id="OGK03913.1"/>
    </source>
</evidence>
<dbReference type="NCBIfam" id="NF033517">
    <property type="entry name" value="transpos_IS66"/>
    <property type="match status" value="1"/>
</dbReference>
<evidence type="ECO:0000259" key="1">
    <source>
        <dbReference type="Pfam" id="PF03050"/>
    </source>
</evidence>
<protein>
    <submittedName>
        <fullName evidence="3">Uncharacterized protein</fullName>
    </submittedName>
</protein>